<dbReference type="eggNOG" id="COG2252">
    <property type="taxonomic scope" value="Bacteria"/>
</dbReference>
<organism evidence="10">
    <name type="scientific">Solibacter usitatus (strain Ellin6076)</name>
    <dbReference type="NCBI Taxonomy" id="234267"/>
    <lineage>
        <taxon>Bacteria</taxon>
        <taxon>Pseudomonadati</taxon>
        <taxon>Acidobacteriota</taxon>
        <taxon>Terriglobia</taxon>
        <taxon>Bryobacterales</taxon>
        <taxon>Solibacteraceae</taxon>
        <taxon>Candidatus Solibacter</taxon>
    </lineage>
</organism>
<protein>
    <submittedName>
        <fullName evidence="10">Xanthine/uracil/vitamin C permease</fullName>
    </submittedName>
</protein>
<dbReference type="PANTHER" id="PTHR43337:SF1">
    <property type="entry name" value="XANTHINE_URACIL PERMEASE C887.17-RELATED"/>
    <property type="match status" value="1"/>
</dbReference>
<accession>Q024N1</accession>
<evidence type="ECO:0000256" key="3">
    <source>
        <dbReference type="ARBA" id="ARBA00022448"/>
    </source>
</evidence>
<feature type="transmembrane region" description="Helical" evidence="9">
    <location>
        <begin position="352"/>
        <end position="373"/>
    </location>
</feature>
<evidence type="ECO:0000256" key="4">
    <source>
        <dbReference type="ARBA" id="ARBA00022475"/>
    </source>
</evidence>
<dbReference type="Pfam" id="PF00860">
    <property type="entry name" value="Xan_ur_permease"/>
    <property type="match status" value="1"/>
</dbReference>
<proteinExistence type="inferred from homology"/>
<dbReference type="KEGG" id="sus:Acid_2556"/>
<keyword evidence="4 8" id="KW-1003">Cell membrane</keyword>
<dbReference type="AlphaFoldDB" id="Q024N1"/>
<evidence type="ECO:0000256" key="5">
    <source>
        <dbReference type="ARBA" id="ARBA00022692"/>
    </source>
</evidence>
<evidence type="ECO:0000256" key="2">
    <source>
        <dbReference type="ARBA" id="ARBA00005697"/>
    </source>
</evidence>
<evidence type="ECO:0000256" key="9">
    <source>
        <dbReference type="SAM" id="Phobius"/>
    </source>
</evidence>
<sequence length="440" mass="46129">MAFMPLRATLEEYFEFKPLGAEWKTEILAGFTTFMTMAYIVFVNPAILHETGMPLAAVTAATCLSAAAGSFLMGGFAKYPIALAPGMGLNAYFTYAVVKGMGVPWQAALGAVFISGVAFLLLTALGVRQLIVSAIPHELYAAVAAGVGLFIAFIGFRNSGIIVPHPATTVTLGNLRDPASALALFGLLLIAALLAWRVRAAMLIGILATTLVGLVTGVAKWAPQSYSLGDLSATAGKLDIGGAVRLGFVEIIFVFLFIDLFDNIGTLVAVGKKANLFDEARQIPRLNRILFSDAIATIVGAFSGTSTVVSYIESAAGVAVGGRTGVTAIVTGMLFLVALFVAPVVGAIPAAATAPALIVVGSMMVSVVGEIAWSDPEIAIPAFLTMMTIPLTFSIANGLAFGFTAYSLLKVSRGKFREVNWFVYLLTALFIARFLYLGRG</sequence>
<feature type="transmembrane region" description="Helical" evidence="9">
    <location>
        <begin position="379"/>
        <end position="409"/>
    </location>
</feature>
<evidence type="ECO:0000256" key="7">
    <source>
        <dbReference type="ARBA" id="ARBA00023136"/>
    </source>
</evidence>
<reference evidence="10" key="1">
    <citation type="submission" date="2006-10" db="EMBL/GenBank/DDBJ databases">
        <title>Complete sequence of Solibacter usitatus Ellin6076.</title>
        <authorList>
            <consortium name="US DOE Joint Genome Institute"/>
            <person name="Copeland A."/>
            <person name="Lucas S."/>
            <person name="Lapidus A."/>
            <person name="Barry K."/>
            <person name="Detter J.C."/>
            <person name="Glavina del Rio T."/>
            <person name="Hammon N."/>
            <person name="Israni S."/>
            <person name="Dalin E."/>
            <person name="Tice H."/>
            <person name="Pitluck S."/>
            <person name="Thompson L.S."/>
            <person name="Brettin T."/>
            <person name="Bruce D."/>
            <person name="Han C."/>
            <person name="Tapia R."/>
            <person name="Gilna P."/>
            <person name="Schmutz J."/>
            <person name="Larimer F."/>
            <person name="Land M."/>
            <person name="Hauser L."/>
            <person name="Kyrpides N."/>
            <person name="Mikhailova N."/>
            <person name="Janssen P.H."/>
            <person name="Kuske C.R."/>
            <person name="Richardson P."/>
        </authorList>
    </citation>
    <scope>NUCLEOTIDE SEQUENCE</scope>
    <source>
        <strain evidence="10">Ellin6076</strain>
    </source>
</reference>
<feature type="transmembrane region" description="Helical" evidence="9">
    <location>
        <begin position="104"/>
        <end position="127"/>
    </location>
</feature>
<gene>
    <name evidence="10" type="ordered locus">Acid_2556</name>
</gene>
<dbReference type="EMBL" id="CP000473">
    <property type="protein sequence ID" value="ABJ83545.1"/>
    <property type="molecule type" value="Genomic_DNA"/>
</dbReference>
<evidence type="ECO:0000256" key="8">
    <source>
        <dbReference type="PIRNR" id="PIRNR005353"/>
    </source>
</evidence>
<comment type="subcellular location">
    <subcellularLocation>
        <location evidence="1 8">Cell membrane</location>
        <topology evidence="1 8">Multi-pass membrane protein</topology>
    </subcellularLocation>
</comment>
<feature type="transmembrane region" description="Helical" evidence="9">
    <location>
        <begin position="203"/>
        <end position="222"/>
    </location>
</feature>
<dbReference type="InParanoid" id="Q024N1"/>
<feature type="transmembrane region" description="Helical" evidence="9">
    <location>
        <begin position="421"/>
        <end position="438"/>
    </location>
</feature>
<dbReference type="GO" id="GO:0005886">
    <property type="term" value="C:plasma membrane"/>
    <property type="evidence" value="ECO:0007669"/>
    <property type="project" value="UniProtKB-SubCell"/>
</dbReference>
<dbReference type="InterPro" id="IPR006043">
    <property type="entry name" value="NCS2"/>
</dbReference>
<keyword evidence="5 8" id="KW-0812">Transmembrane</keyword>
<feature type="transmembrane region" description="Helical" evidence="9">
    <location>
        <begin position="27"/>
        <end position="47"/>
    </location>
</feature>
<keyword evidence="6 8" id="KW-1133">Transmembrane helix</keyword>
<dbReference type="FunCoup" id="Q024N1">
    <property type="interactions" value="569"/>
</dbReference>
<feature type="transmembrane region" description="Helical" evidence="9">
    <location>
        <begin position="242"/>
        <end position="270"/>
    </location>
</feature>
<feature type="transmembrane region" description="Helical" evidence="9">
    <location>
        <begin position="324"/>
        <end position="345"/>
    </location>
</feature>
<dbReference type="STRING" id="234267.Acid_2556"/>
<feature type="transmembrane region" description="Helical" evidence="9">
    <location>
        <begin position="290"/>
        <end position="312"/>
    </location>
</feature>
<dbReference type="PIRSF" id="PIRSF005353">
    <property type="entry name" value="PbuG"/>
    <property type="match status" value="1"/>
</dbReference>
<feature type="transmembrane region" description="Helical" evidence="9">
    <location>
        <begin position="178"/>
        <end position="196"/>
    </location>
</feature>
<evidence type="ECO:0000256" key="6">
    <source>
        <dbReference type="ARBA" id="ARBA00022989"/>
    </source>
</evidence>
<keyword evidence="3 8" id="KW-0813">Transport</keyword>
<dbReference type="PANTHER" id="PTHR43337">
    <property type="entry name" value="XANTHINE/URACIL PERMEASE C887.17-RELATED"/>
    <property type="match status" value="1"/>
</dbReference>
<feature type="transmembrane region" description="Helical" evidence="9">
    <location>
        <begin position="139"/>
        <end position="158"/>
    </location>
</feature>
<dbReference type="InterPro" id="IPR045018">
    <property type="entry name" value="Azg-like"/>
</dbReference>
<evidence type="ECO:0000313" key="10">
    <source>
        <dbReference type="EMBL" id="ABJ83545.1"/>
    </source>
</evidence>
<evidence type="ECO:0000256" key="1">
    <source>
        <dbReference type="ARBA" id="ARBA00004651"/>
    </source>
</evidence>
<name>Q024N1_SOLUE</name>
<dbReference type="InterPro" id="IPR026033">
    <property type="entry name" value="Azg-like_bact_archaea"/>
</dbReference>
<dbReference type="GO" id="GO:0005345">
    <property type="term" value="F:purine nucleobase transmembrane transporter activity"/>
    <property type="evidence" value="ECO:0007669"/>
    <property type="project" value="TreeGrafter"/>
</dbReference>
<feature type="transmembrane region" description="Helical" evidence="9">
    <location>
        <begin position="53"/>
        <end position="72"/>
    </location>
</feature>
<comment type="similarity">
    <text evidence="2 8">Belongs to the nucleobase:cation symporter-2 (NCS2) (TC 2.A.40) family. Azg-like subfamily.</text>
</comment>
<keyword evidence="7 8" id="KW-0472">Membrane</keyword>
<dbReference type="HOGENOM" id="CLU_024508_0_1_0"/>